<gene>
    <name evidence="2" type="ORF">TSPI_01186</name>
</gene>
<dbReference type="EMBL" id="JBEUSY010000348">
    <property type="protein sequence ID" value="KAL1237425.1"/>
    <property type="molecule type" value="Genomic_DNA"/>
</dbReference>
<comment type="caution">
    <text evidence="2">The sequence shown here is derived from an EMBL/GenBank/DDBJ whole genome shotgun (WGS) entry which is preliminary data.</text>
</comment>
<proteinExistence type="predicted"/>
<dbReference type="Proteomes" id="UP001558632">
    <property type="component" value="Unassembled WGS sequence"/>
</dbReference>
<evidence type="ECO:0000313" key="3">
    <source>
        <dbReference type="Proteomes" id="UP001558632"/>
    </source>
</evidence>
<evidence type="ECO:0000313" key="2">
    <source>
        <dbReference type="EMBL" id="KAL1237425.1"/>
    </source>
</evidence>
<keyword evidence="1" id="KW-0472">Membrane</keyword>
<feature type="transmembrane region" description="Helical" evidence="1">
    <location>
        <begin position="15"/>
        <end position="31"/>
    </location>
</feature>
<evidence type="ECO:0000256" key="1">
    <source>
        <dbReference type="SAM" id="Phobius"/>
    </source>
</evidence>
<keyword evidence="1" id="KW-1133">Transmembrane helix</keyword>
<reference evidence="2 3" key="1">
    <citation type="submission" date="2024-07" db="EMBL/GenBank/DDBJ databases">
        <title>Enhanced genomic and transcriptomic resources for Trichinella pseudospiralis and T. spiralis underpin the discovery of pronounced molecular differences between stages and species.</title>
        <authorList>
            <person name="Pasi K.K."/>
            <person name="La Rosa G."/>
            <person name="Gomez-Morales M.A."/>
            <person name="Tosini F."/>
            <person name="Sumanam S."/>
            <person name="Young N.D."/>
            <person name="Chang B.C."/>
            <person name="Robin G.B."/>
        </authorList>
    </citation>
    <scope>NUCLEOTIDE SEQUENCE [LARGE SCALE GENOMIC DNA]</scope>
    <source>
        <strain evidence="2">ISS534</strain>
    </source>
</reference>
<sequence>MPETEQHLAEPCSSSLVPAFLLLLFFFFRSLKDDRLAVSIAAQTERRPTMFDVGVVCFQPRHYLNNDLAVSLNLLQAFRPRTD</sequence>
<accession>A0ABR3KG42</accession>
<name>A0ABR3KG42_TRISP</name>
<protein>
    <submittedName>
        <fullName evidence="2">Ribonuclease</fullName>
    </submittedName>
</protein>
<organism evidence="2 3">
    <name type="scientific">Trichinella spiralis</name>
    <name type="common">Trichina worm</name>
    <dbReference type="NCBI Taxonomy" id="6334"/>
    <lineage>
        <taxon>Eukaryota</taxon>
        <taxon>Metazoa</taxon>
        <taxon>Ecdysozoa</taxon>
        <taxon>Nematoda</taxon>
        <taxon>Enoplea</taxon>
        <taxon>Dorylaimia</taxon>
        <taxon>Trichinellida</taxon>
        <taxon>Trichinellidae</taxon>
        <taxon>Trichinella</taxon>
    </lineage>
</organism>
<keyword evidence="3" id="KW-1185">Reference proteome</keyword>
<keyword evidence="1" id="KW-0812">Transmembrane</keyword>